<reference evidence="7 8" key="1">
    <citation type="submission" date="2018-04" db="EMBL/GenBank/DDBJ databases">
        <title>Novel Campyloabacter and Helicobacter Species and Strains.</title>
        <authorList>
            <person name="Mannion A.J."/>
            <person name="Shen Z."/>
            <person name="Fox J.G."/>
        </authorList>
    </citation>
    <scope>NUCLEOTIDE SEQUENCE [LARGE SCALE GENOMIC DNA]</scope>
    <source>
        <strain evidence="7 8">MIT 17-337</strain>
    </source>
</reference>
<dbReference type="Proteomes" id="UP000256379">
    <property type="component" value="Unassembled WGS sequence"/>
</dbReference>
<keyword evidence="4 6" id="KW-1133">Transmembrane helix</keyword>
<keyword evidence="3 6" id="KW-0812">Transmembrane</keyword>
<dbReference type="EMBL" id="NXLQ01000002">
    <property type="protein sequence ID" value="RDU66973.1"/>
    <property type="molecule type" value="Genomic_DNA"/>
</dbReference>
<proteinExistence type="predicted"/>
<name>A0A3D8IPD1_9HELI</name>
<keyword evidence="5 6" id="KW-0472">Membrane</keyword>
<dbReference type="RefSeq" id="WP_115542268.1">
    <property type="nucleotide sequence ID" value="NZ_NXLQ01000002.1"/>
</dbReference>
<dbReference type="GO" id="GO:0016020">
    <property type="term" value="C:membrane"/>
    <property type="evidence" value="ECO:0007669"/>
    <property type="project" value="InterPro"/>
</dbReference>
<comment type="subcellular location">
    <subcellularLocation>
        <location evidence="1">Cell membrane</location>
    </subcellularLocation>
</comment>
<accession>A0A3D8IPD1</accession>
<sequence>MTLCNQKHVVFVFLVTLIFIFNSFICSAYSILVGDGRENCNANIDFILNTACVMEYNDQIIQKDSLEKSFYIANINDKISSHNISSENTATKGVLQESNHESDNVLGDSLSQYDTNLNIPYEISSWRYFVVIIVMFAVLAILYIVRIRQNKGQQISNIILEQAKILDSKNKVAVIRYGNTRYVIGLNPNGIALLDRIQLESVESKNSSSQYDSQDDIFTKQDSHTNFFQLLLQSKHKQKDLNVKTSHFKSQNKDTVKQHQTDIKLCNIAESKKES</sequence>
<dbReference type="Pfam" id="PF04347">
    <property type="entry name" value="FliO"/>
    <property type="match status" value="1"/>
</dbReference>
<dbReference type="AlphaFoldDB" id="A0A3D8IPD1"/>
<evidence type="ECO:0000313" key="7">
    <source>
        <dbReference type="EMBL" id="RDU66973.1"/>
    </source>
</evidence>
<evidence type="ECO:0000256" key="1">
    <source>
        <dbReference type="ARBA" id="ARBA00004236"/>
    </source>
</evidence>
<evidence type="ECO:0000256" key="6">
    <source>
        <dbReference type="SAM" id="Phobius"/>
    </source>
</evidence>
<keyword evidence="8" id="KW-1185">Reference proteome</keyword>
<dbReference type="OrthoDB" id="5330173at2"/>
<comment type="caution">
    <text evidence="7">The sequence shown here is derived from an EMBL/GenBank/DDBJ whole genome shotgun (WGS) entry which is preliminary data.</text>
</comment>
<protein>
    <recommendedName>
        <fullName evidence="9">Flagellar protein</fullName>
    </recommendedName>
</protein>
<dbReference type="InterPro" id="IPR022781">
    <property type="entry name" value="Flagellar_biosynth_FliO"/>
</dbReference>
<evidence type="ECO:0000256" key="3">
    <source>
        <dbReference type="ARBA" id="ARBA00022692"/>
    </source>
</evidence>
<evidence type="ECO:0000313" key="8">
    <source>
        <dbReference type="Proteomes" id="UP000256379"/>
    </source>
</evidence>
<feature type="transmembrane region" description="Helical" evidence="6">
    <location>
        <begin position="126"/>
        <end position="145"/>
    </location>
</feature>
<evidence type="ECO:0000256" key="5">
    <source>
        <dbReference type="ARBA" id="ARBA00023136"/>
    </source>
</evidence>
<evidence type="ECO:0000256" key="4">
    <source>
        <dbReference type="ARBA" id="ARBA00022989"/>
    </source>
</evidence>
<organism evidence="7 8">
    <name type="scientific">Helicobacter didelphidarum</name>
    <dbReference type="NCBI Taxonomy" id="2040648"/>
    <lineage>
        <taxon>Bacteria</taxon>
        <taxon>Pseudomonadati</taxon>
        <taxon>Campylobacterota</taxon>
        <taxon>Epsilonproteobacteria</taxon>
        <taxon>Campylobacterales</taxon>
        <taxon>Helicobacteraceae</taxon>
        <taxon>Helicobacter</taxon>
    </lineage>
</organism>
<feature type="transmembrane region" description="Helical" evidence="6">
    <location>
        <begin position="9"/>
        <end position="32"/>
    </location>
</feature>
<gene>
    <name evidence="7" type="ORF">CQA53_01530</name>
</gene>
<evidence type="ECO:0008006" key="9">
    <source>
        <dbReference type="Google" id="ProtNLM"/>
    </source>
</evidence>
<keyword evidence="2" id="KW-1003">Cell membrane</keyword>
<dbReference type="GO" id="GO:0044781">
    <property type="term" value="P:bacterial-type flagellum organization"/>
    <property type="evidence" value="ECO:0007669"/>
    <property type="project" value="InterPro"/>
</dbReference>
<evidence type="ECO:0000256" key="2">
    <source>
        <dbReference type="ARBA" id="ARBA00022475"/>
    </source>
</evidence>